<organism evidence="2 3">
    <name type="scientific">Henosepilachna vigintioctopunctata</name>
    <dbReference type="NCBI Taxonomy" id="420089"/>
    <lineage>
        <taxon>Eukaryota</taxon>
        <taxon>Metazoa</taxon>
        <taxon>Ecdysozoa</taxon>
        <taxon>Arthropoda</taxon>
        <taxon>Hexapoda</taxon>
        <taxon>Insecta</taxon>
        <taxon>Pterygota</taxon>
        <taxon>Neoptera</taxon>
        <taxon>Endopterygota</taxon>
        <taxon>Coleoptera</taxon>
        <taxon>Polyphaga</taxon>
        <taxon>Cucujiformia</taxon>
        <taxon>Coccinelloidea</taxon>
        <taxon>Coccinellidae</taxon>
        <taxon>Epilachninae</taxon>
        <taxon>Epilachnini</taxon>
        <taxon>Henosepilachna</taxon>
    </lineage>
</organism>
<dbReference type="InterPro" id="IPR006170">
    <property type="entry name" value="PBP/GOBP"/>
</dbReference>
<reference evidence="2 3" key="1">
    <citation type="submission" date="2023-03" db="EMBL/GenBank/DDBJ databases">
        <title>Genome insight into feeding habits of ladybird beetles.</title>
        <authorList>
            <person name="Li H.-S."/>
            <person name="Huang Y.-H."/>
            <person name="Pang H."/>
        </authorList>
    </citation>
    <scope>NUCLEOTIDE SEQUENCE [LARGE SCALE GENOMIC DNA]</scope>
    <source>
        <strain evidence="2">SYSU_2023b</strain>
        <tissue evidence="2">Whole body</tissue>
    </source>
</reference>
<dbReference type="AlphaFoldDB" id="A0AAW1UUP6"/>
<feature type="signal peptide" evidence="1">
    <location>
        <begin position="1"/>
        <end position="16"/>
    </location>
</feature>
<keyword evidence="3" id="KW-1185">Reference proteome</keyword>
<proteinExistence type="predicted"/>
<dbReference type="Pfam" id="PF01395">
    <property type="entry name" value="PBP_GOBP"/>
    <property type="match status" value="1"/>
</dbReference>
<dbReference type="GO" id="GO:0005549">
    <property type="term" value="F:odorant binding"/>
    <property type="evidence" value="ECO:0007669"/>
    <property type="project" value="InterPro"/>
</dbReference>
<protein>
    <submittedName>
        <fullName evidence="2">Uncharacterized protein</fullName>
    </submittedName>
</protein>
<name>A0AAW1UUP6_9CUCU</name>
<dbReference type="Gene3D" id="1.10.238.20">
    <property type="entry name" value="Pheromone/general odorant binding protein domain"/>
    <property type="match status" value="1"/>
</dbReference>
<keyword evidence="1" id="KW-0732">Signal</keyword>
<accession>A0AAW1UUP6</accession>
<dbReference type="EMBL" id="JARQZJ010000099">
    <property type="protein sequence ID" value="KAK9886225.1"/>
    <property type="molecule type" value="Genomic_DNA"/>
</dbReference>
<evidence type="ECO:0000313" key="2">
    <source>
        <dbReference type="EMBL" id="KAK9886225.1"/>
    </source>
</evidence>
<sequence>MKHTIIFLICLVTSRGASVLERSSREIKITQLNNRLSGDNEGVQIAYEKHQDTSQTQTYEEVMLINKICMEVSGVDKQIIKNVLKTALVPKSDPKYLKFLACSYKKQKYLNEKGEIQFQNIKKFLSKYYSLADLSAIDSCKELKQTDYAGQNAYNALECILPKLVPLVEKN</sequence>
<dbReference type="SUPFAM" id="SSF47565">
    <property type="entry name" value="Insect pheromone/odorant-binding proteins"/>
    <property type="match status" value="1"/>
</dbReference>
<feature type="chain" id="PRO_5043688175" evidence="1">
    <location>
        <begin position="17"/>
        <end position="171"/>
    </location>
</feature>
<evidence type="ECO:0000313" key="3">
    <source>
        <dbReference type="Proteomes" id="UP001431783"/>
    </source>
</evidence>
<dbReference type="SMART" id="SM00708">
    <property type="entry name" value="PhBP"/>
    <property type="match status" value="1"/>
</dbReference>
<dbReference type="Proteomes" id="UP001431783">
    <property type="component" value="Unassembled WGS sequence"/>
</dbReference>
<dbReference type="CDD" id="cd23992">
    <property type="entry name" value="PBP_GOBP"/>
    <property type="match status" value="1"/>
</dbReference>
<gene>
    <name evidence="2" type="ORF">WA026_015744</name>
</gene>
<dbReference type="InterPro" id="IPR036728">
    <property type="entry name" value="PBP_GOBP_sf"/>
</dbReference>
<comment type="caution">
    <text evidence="2">The sequence shown here is derived from an EMBL/GenBank/DDBJ whole genome shotgun (WGS) entry which is preliminary data.</text>
</comment>
<evidence type="ECO:0000256" key="1">
    <source>
        <dbReference type="SAM" id="SignalP"/>
    </source>
</evidence>